<dbReference type="OrthoDB" id="8784224at2"/>
<dbReference type="STRING" id="578942.SAMN05216289_1354"/>
<feature type="signal peptide" evidence="2">
    <location>
        <begin position="1"/>
        <end position="21"/>
    </location>
</feature>
<evidence type="ECO:0008006" key="5">
    <source>
        <dbReference type="Google" id="ProtNLM"/>
    </source>
</evidence>
<dbReference type="Proteomes" id="UP000198575">
    <property type="component" value="Unassembled WGS sequence"/>
</dbReference>
<keyword evidence="4" id="KW-1185">Reference proteome</keyword>
<evidence type="ECO:0000313" key="3">
    <source>
        <dbReference type="EMBL" id="SFN59897.1"/>
    </source>
</evidence>
<proteinExistence type="predicted"/>
<feature type="chain" id="PRO_5011785269" description="Glycine rich protein" evidence="2">
    <location>
        <begin position="22"/>
        <end position="466"/>
    </location>
</feature>
<feature type="compositionally biased region" description="Low complexity" evidence="1">
    <location>
        <begin position="99"/>
        <end position="109"/>
    </location>
</feature>
<reference evidence="3 4" key="1">
    <citation type="submission" date="2016-10" db="EMBL/GenBank/DDBJ databases">
        <authorList>
            <person name="de Groot N.N."/>
        </authorList>
    </citation>
    <scope>NUCLEOTIDE SEQUENCE [LARGE SCALE GENOMIC DNA]</scope>
    <source>
        <strain evidence="3 4">CGMCC 1.7659</strain>
    </source>
</reference>
<evidence type="ECO:0000313" key="4">
    <source>
        <dbReference type="Proteomes" id="UP000198575"/>
    </source>
</evidence>
<keyword evidence="2" id="KW-0732">Signal</keyword>
<organism evidence="3 4">
    <name type="scientific">Dokdonella immobilis</name>
    <dbReference type="NCBI Taxonomy" id="578942"/>
    <lineage>
        <taxon>Bacteria</taxon>
        <taxon>Pseudomonadati</taxon>
        <taxon>Pseudomonadota</taxon>
        <taxon>Gammaproteobacteria</taxon>
        <taxon>Lysobacterales</taxon>
        <taxon>Rhodanobacteraceae</taxon>
        <taxon>Dokdonella</taxon>
    </lineage>
</organism>
<dbReference type="AlphaFoldDB" id="A0A1I5ABR9"/>
<name>A0A1I5ABR9_9GAMM</name>
<dbReference type="EMBL" id="FOVF01000035">
    <property type="protein sequence ID" value="SFN59897.1"/>
    <property type="molecule type" value="Genomic_DNA"/>
</dbReference>
<gene>
    <name evidence="3" type="ORF">SAMN05216289_1354</name>
</gene>
<sequence length="466" mass="44534">MGIRLTHVVLLSFFFATPAFAFDSGSTGSDGILSPNVDSEIQVPASGILNYSSIDIPSGVTVRFLRNSLNTPVTLLVAGDATIAGSINVSGQAAPDANGAGNGNVADDGLPGEGGPGGYAGGLGGTIDSIPANARNGQAGIGPGGGRPAPGTAYNCFGGGGSFGTRGEAAGCGGTQSDSYANPDLLPMVGGSGGAGGTGFLSLGGSGGGGGGGALLIAVSGTLQLTGSILANGGNGGDVGNAVNAGGTTGGGGSGGAIRLVATTLTGNGTVNAVGGIGGTFSSYTNTTDGGAGRIRFEAETFQRTASTNPPYTQGLPGSLFVDGLPTIRISAVAGQPAPAEPTGHSDIILPANAPNPVAVDLATTGVPLGTTISVVLTPPHGAPTMSVSSALQGTIDAATATANVSLPDGPSVLLATLSYSVAGAQQQALSRFTGGEKVISVELAASIGGNATTTLVTASGRRVIL</sequence>
<dbReference type="RefSeq" id="WP_139225092.1">
    <property type="nucleotide sequence ID" value="NZ_FOVF01000035.1"/>
</dbReference>
<accession>A0A1I5ABR9</accession>
<evidence type="ECO:0000256" key="1">
    <source>
        <dbReference type="SAM" id="MobiDB-lite"/>
    </source>
</evidence>
<feature type="compositionally biased region" description="Gly residues" evidence="1">
    <location>
        <begin position="111"/>
        <end position="123"/>
    </location>
</feature>
<evidence type="ECO:0000256" key="2">
    <source>
        <dbReference type="SAM" id="SignalP"/>
    </source>
</evidence>
<feature type="region of interest" description="Disordered" evidence="1">
    <location>
        <begin position="99"/>
        <end position="123"/>
    </location>
</feature>
<protein>
    <recommendedName>
        <fullName evidence="5">Glycine rich protein</fullName>
    </recommendedName>
</protein>